<proteinExistence type="predicted"/>
<evidence type="ECO:0000313" key="1">
    <source>
        <dbReference type="EMBL" id="KAI4382866.1"/>
    </source>
</evidence>
<reference evidence="2" key="1">
    <citation type="journal article" date="2023" name="Front. Plant Sci.">
        <title>Chromosomal-level genome assembly of Melastoma candidum provides insights into trichome evolution.</title>
        <authorList>
            <person name="Zhong Y."/>
            <person name="Wu W."/>
            <person name="Sun C."/>
            <person name="Zou P."/>
            <person name="Liu Y."/>
            <person name="Dai S."/>
            <person name="Zhou R."/>
        </authorList>
    </citation>
    <scope>NUCLEOTIDE SEQUENCE [LARGE SCALE GENOMIC DNA]</scope>
</reference>
<accession>A0ACB9RYH6</accession>
<comment type="caution">
    <text evidence="1">The sequence shown here is derived from an EMBL/GenBank/DDBJ whole genome shotgun (WGS) entry which is preliminary data.</text>
</comment>
<gene>
    <name evidence="1" type="ORF">MLD38_008771</name>
</gene>
<organism evidence="1 2">
    <name type="scientific">Melastoma candidum</name>
    <dbReference type="NCBI Taxonomy" id="119954"/>
    <lineage>
        <taxon>Eukaryota</taxon>
        <taxon>Viridiplantae</taxon>
        <taxon>Streptophyta</taxon>
        <taxon>Embryophyta</taxon>
        <taxon>Tracheophyta</taxon>
        <taxon>Spermatophyta</taxon>
        <taxon>Magnoliopsida</taxon>
        <taxon>eudicotyledons</taxon>
        <taxon>Gunneridae</taxon>
        <taxon>Pentapetalae</taxon>
        <taxon>rosids</taxon>
        <taxon>malvids</taxon>
        <taxon>Myrtales</taxon>
        <taxon>Melastomataceae</taxon>
        <taxon>Melastomatoideae</taxon>
        <taxon>Melastomateae</taxon>
        <taxon>Melastoma</taxon>
    </lineage>
</organism>
<name>A0ACB9RYH6_9MYRT</name>
<protein>
    <submittedName>
        <fullName evidence="1">Uncharacterized protein</fullName>
    </submittedName>
</protein>
<sequence>MAGSRSLLDEALPTLGKALLIEDCVETSGGFLLHHLVKRFLLCDRPVILVAFANTFSHYDRILRKLGCNLAAPRDKNRFVFVDMLDPQLQVGNSGGTDGSADGDVGFSLYERICKAVRSISTEKNSVAILVDDLSLMEVACKGSVDDVIDFLHHCHTLIAESDCSFVFLNHHDIYSSMERPSLMLYLEYMADVLLRVEPLATGSAVDVHGQLTVLNRGVHDVAGTSRSKFQNFHYRVKENGIECFYPGSRG</sequence>
<keyword evidence="2" id="KW-1185">Reference proteome</keyword>
<dbReference type="EMBL" id="CM042882">
    <property type="protein sequence ID" value="KAI4382866.1"/>
    <property type="molecule type" value="Genomic_DNA"/>
</dbReference>
<dbReference type="Proteomes" id="UP001057402">
    <property type="component" value="Chromosome 3"/>
</dbReference>
<evidence type="ECO:0000313" key="2">
    <source>
        <dbReference type="Proteomes" id="UP001057402"/>
    </source>
</evidence>